<feature type="transmembrane region" description="Helical" evidence="1">
    <location>
        <begin position="42"/>
        <end position="59"/>
    </location>
</feature>
<dbReference type="RefSeq" id="XP_028874484.1">
    <property type="nucleotide sequence ID" value="XM_029019363.1"/>
</dbReference>
<comment type="caution">
    <text evidence="2">The sequence shown here is derived from an EMBL/GenBank/DDBJ whole genome shotgun (WGS) entry which is preliminary data.</text>
</comment>
<evidence type="ECO:0000313" key="2">
    <source>
        <dbReference type="EMBL" id="OII73120.1"/>
    </source>
</evidence>
<feature type="transmembrane region" description="Helical" evidence="1">
    <location>
        <begin position="125"/>
        <end position="152"/>
    </location>
</feature>
<evidence type="ECO:0000256" key="1">
    <source>
        <dbReference type="SAM" id="Phobius"/>
    </source>
</evidence>
<keyword evidence="1" id="KW-1133">Transmembrane helix</keyword>
<dbReference type="EMBL" id="LRBP01000017">
    <property type="protein sequence ID" value="OII73120.1"/>
    <property type="molecule type" value="Genomic_DNA"/>
</dbReference>
<feature type="transmembrane region" description="Helical" evidence="1">
    <location>
        <begin position="541"/>
        <end position="562"/>
    </location>
</feature>
<feature type="transmembrane region" description="Helical" evidence="1">
    <location>
        <begin position="65"/>
        <end position="82"/>
    </location>
</feature>
<keyword evidence="1" id="KW-0812">Transmembrane</keyword>
<evidence type="ECO:0000313" key="3">
    <source>
        <dbReference type="Proteomes" id="UP000186176"/>
    </source>
</evidence>
<organism evidence="2 3">
    <name type="scientific">Cryptosporidium ubiquitum</name>
    <dbReference type="NCBI Taxonomy" id="857276"/>
    <lineage>
        <taxon>Eukaryota</taxon>
        <taxon>Sar</taxon>
        <taxon>Alveolata</taxon>
        <taxon>Apicomplexa</taxon>
        <taxon>Conoidasida</taxon>
        <taxon>Coccidia</taxon>
        <taxon>Eucoccidiorida</taxon>
        <taxon>Eimeriorina</taxon>
        <taxon>Cryptosporidiidae</taxon>
        <taxon>Cryptosporidium</taxon>
    </lineage>
</organism>
<reference evidence="2 3" key="1">
    <citation type="submission" date="2016-10" db="EMBL/GenBank/DDBJ databases">
        <title>Reductive evolution of mitochondrial metabolism and differential evolution of invasion-related proteins in Cryptosporidium.</title>
        <authorList>
            <person name="Liu S."/>
            <person name="Roellig D.M."/>
            <person name="Guo Y."/>
            <person name="Li N."/>
            <person name="Frace M.A."/>
            <person name="Tang K."/>
            <person name="Zhang L."/>
            <person name="Feng Y."/>
            <person name="Xiao L."/>
        </authorList>
    </citation>
    <scope>NUCLEOTIDE SEQUENCE [LARGE SCALE GENOMIC DNA]</scope>
    <source>
        <strain evidence="2">39726</strain>
    </source>
</reference>
<feature type="transmembrane region" description="Helical" evidence="1">
    <location>
        <begin position="644"/>
        <end position="665"/>
    </location>
</feature>
<keyword evidence="1" id="KW-0472">Membrane</keyword>
<proteinExistence type="predicted"/>
<accession>A0A1J4MFW9</accession>
<dbReference type="AlphaFoldDB" id="A0A1J4MFW9"/>
<feature type="transmembrane region" description="Helical" evidence="1">
    <location>
        <begin position="464"/>
        <end position="488"/>
    </location>
</feature>
<gene>
    <name evidence="2" type="ORF">cubi_02351</name>
</gene>
<dbReference type="OrthoDB" id="342376at2759"/>
<feature type="transmembrane region" description="Helical" evidence="1">
    <location>
        <begin position="416"/>
        <end position="438"/>
    </location>
</feature>
<dbReference type="Proteomes" id="UP000186176">
    <property type="component" value="Unassembled WGS sequence"/>
</dbReference>
<dbReference type="VEuPathDB" id="CryptoDB:cubi_02351"/>
<feature type="transmembrane region" description="Helical" evidence="1">
    <location>
        <begin position="94"/>
        <end position="119"/>
    </location>
</feature>
<sequence>MQYGLGNNLRLNSNIDSIFNIRKVNKTRHIVIHAFIRETYEIFLFLSAISLLYFILSGYDGSNAMVIANALRLIFTIGCYLVSNRMREGDLSLLLLWLVLLMNICIIPIFSIDIFYFRILDILSYFFLFWFTGFHPIFIFINAIIGLGSLSWANFRMLSAIDINFYEKSILQALSFTLLFTRLSVGLIVLNNIYTNCSIIRDITVNKIKSLYDIKVIIENESELIKLSKSLGISLKQLSKQSEDLDNSNDTELLRVDSHNYSSSMSLINPSSIHSTNISRAISFADNSNESSSLGSSISMNTPIQSIDDFEAIPHSSTLQGLYNRLLVKKKNEVFERFSPSMTFIDKYRQRTKKLFRNLMYKFESFILTIRFAEFPDSTLPISTRAVSQVFLDQEIEGMYTQWLQFYSCNTIEHSIHYILLSCIIVPLMSSAEWLLLFSNKSKQLLCIYSPYVCLIQSSNKRKIIFFVFREGIQIIISMFLIGMIYILCKINKITLGKRRDKGKNDQEHSGKRHSIKEKIINAFLRKMLIYPKFSESAHSYIQWLSIIIGSWTVFCNIIDCILMGNISLRFITLSSSLLIAGTYLNLRVSSTIIVYLIWGLFSFIFTVVISGSIEKYIPCIISISIPAASIIFLHTIPLDRVRRILFCRYVLPYILYIQHTIFVLKDSGEDIKKKLSNKYLSSNMGVKSVNNCK</sequence>
<protein>
    <submittedName>
        <fullName evidence="2">Uncharacterized protein</fullName>
    </submittedName>
</protein>
<feature type="transmembrane region" description="Helical" evidence="1">
    <location>
        <begin position="617"/>
        <end position="638"/>
    </location>
</feature>
<dbReference type="GeneID" id="39979142"/>
<feature type="transmembrane region" description="Helical" evidence="1">
    <location>
        <begin position="173"/>
        <end position="194"/>
    </location>
</feature>
<keyword evidence="3" id="KW-1185">Reference proteome</keyword>
<name>A0A1J4MFW9_9CRYT</name>
<feature type="transmembrane region" description="Helical" evidence="1">
    <location>
        <begin position="593"/>
        <end position="610"/>
    </location>
</feature>